<evidence type="ECO:0000313" key="2">
    <source>
        <dbReference type="Proteomes" id="UP000214649"/>
    </source>
</evidence>
<gene>
    <name evidence="1" type="ORF">SAMN05216470_2048</name>
</gene>
<name>A0A239RG40_STREI</name>
<accession>A0A239RG40</accession>
<organism evidence="1 2">
    <name type="scientific">Streptococcus equinus</name>
    <name type="common">Streptococcus bovis</name>
    <dbReference type="NCBI Taxonomy" id="1335"/>
    <lineage>
        <taxon>Bacteria</taxon>
        <taxon>Bacillati</taxon>
        <taxon>Bacillota</taxon>
        <taxon>Bacilli</taxon>
        <taxon>Lactobacillales</taxon>
        <taxon>Streptococcaceae</taxon>
        <taxon>Streptococcus</taxon>
    </lineage>
</organism>
<evidence type="ECO:0000313" key="1">
    <source>
        <dbReference type="EMBL" id="SNU09832.1"/>
    </source>
</evidence>
<protein>
    <recommendedName>
        <fullName evidence="3">DUF1642 domain-containing protein</fullName>
    </recommendedName>
</protein>
<reference evidence="1 2" key="1">
    <citation type="submission" date="2017-07" db="EMBL/GenBank/DDBJ databases">
        <authorList>
            <person name="Sun Z.S."/>
            <person name="Albrecht U."/>
            <person name="Echele G."/>
            <person name="Lee C.C."/>
        </authorList>
    </citation>
    <scope>NUCLEOTIDE SEQUENCE [LARGE SCALE GENOMIC DNA]</scope>
    <source>
        <strain evidence="1 2">AR3</strain>
    </source>
</reference>
<sequence length="174" mass="20352">MNKQEVIEEIKNLEGLTILDKTINFDSEMIPKKEVFNIINQIDEPEKPVLTKEEAEWVDKLTDVYDVPDALYYITRCGYGYGLTFEICGKTYELSLEDGITYGELYKLKERLVNAVLYSYEVDKVKYYEVYQKRTGAQLGVCEHGEDKKWFTDEELEVYGFNNLDEYGVEEVDV</sequence>
<dbReference type="RefSeq" id="WP_094141296.1">
    <property type="nucleotide sequence ID" value="NZ_FZRA01000014.1"/>
</dbReference>
<proteinExistence type="predicted"/>
<dbReference type="AlphaFoldDB" id="A0A239RG40"/>
<dbReference type="Proteomes" id="UP000214649">
    <property type="component" value="Unassembled WGS sequence"/>
</dbReference>
<evidence type="ECO:0008006" key="3">
    <source>
        <dbReference type="Google" id="ProtNLM"/>
    </source>
</evidence>
<dbReference type="EMBL" id="FZRA01000014">
    <property type="protein sequence ID" value="SNU09832.1"/>
    <property type="molecule type" value="Genomic_DNA"/>
</dbReference>